<dbReference type="RefSeq" id="WP_147774559.1">
    <property type="nucleotide sequence ID" value="NZ_SAYA01000001.1"/>
</dbReference>
<comment type="caution">
    <text evidence="8">The sequence shown here is derived from an EMBL/GenBank/DDBJ whole genome shotgun (WGS) entry which is preliminary data.</text>
</comment>
<dbReference type="AlphaFoldDB" id="A0AB38Q2X9"/>
<sequence>MSANSKNKEKAYNGIKELVEKFKSNYKQFHSSEYNETLTRQDFINPFFEYLGWDISNKEGLSQTYRDVIHEDKLKIGKETKAPDYSFRIGGNRVFFVEAKKPSRNLKEDSDAAYQIRRYAWSGKLVVSILTDFEEFAIYDCSKKPSPNDKASMSRIEYINYEDYLNRFDFLYDTFAKENVLRGSLEKYNADAKSKKGTESVDIDFLNSLDDLRTKLASNISKLNSLSLRDLNFAVQHIIDRIIFLRVAEDRGVENYGDLREACCGNNYYKNIVEIFKKADGKYNSGIFDFSKDKITQDIEVDNKVIKEIINDLYYPKSPYEFSVISVEIIGNAYEQFLGKTITIGNNSKAKIELKPEVRKAGGVYYTPEYIVDYIVENTVGEKIKGKTPKEIANIKIVDPACGSGSFLIGAYKYLLNYHREYYSKQGKKKFLGSKEDAITEDGELALWVKKQILINNIFGVDIDSNAVEVTKLSLLLKCMENETPASIMNNQSLFNERALPSLDENIKCGNSLIGNDFYSGGDSLNIDIETQYKINCFDWEDEFKNVFACGGFDVVIGNPPYGAELSEIERNYLEKKFNLSNTNTAALFLGLLKNFLNDNCRGGYIIPKSFIYASNWESSRGLMIDDLVELADCGKVWKNVKLEQVITLFEKGLKNDSYITSIREDEEIKRIGDINKNTYKEFGFYLNAVSNDELNIAYKMNVSKKYINDYCINKLEGSYQGNLIDEEKKDTLKVLGGKHINRYYYPNIIKGYLEKKYIVNNKGLIKNNSILVQNIVAHIMNPVPHIKIIAMPSSILDNKDEYILLNTVNQLENISNLDTKFILAILNSKLISWFTYIFVFGKAIRTMHFDNPTTSRIPMPSVDLTKKSDKEVHDKLVKLVDNIIAINKKLVGENNPNTKEILERQVRALDGEIDRLVYGLYGLSDNEIRIIENGS</sequence>
<dbReference type="PROSITE" id="PS00092">
    <property type="entry name" value="N6_MTASE"/>
    <property type="match status" value="1"/>
</dbReference>
<dbReference type="Gene3D" id="3.90.1570.30">
    <property type="match status" value="1"/>
</dbReference>
<dbReference type="Proteomes" id="UP000324336">
    <property type="component" value="Unassembled WGS sequence"/>
</dbReference>
<dbReference type="InterPro" id="IPR011639">
    <property type="entry name" value="MethylTrfase_TaqI-like_dom"/>
</dbReference>
<evidence type="ECO:0000259" key="6">
    <source>
        <dbReference type="Pfam" id="PF04313"/>
    </source>
</evidence>
<keyword evidence="2 8" id="KW-0489">Methyltransferase</keyword>
<dbReference type="InterPro" id="IPR050953">
    <property type="entry name" value="N4_N6_ade-DNA_methylase"/>
</dbReference>
<dbReference type="Pfam" id="PF04313">
    <property type="entry name" value="HSDR_N"/>
    <property type="match status" value="1"/>
</dbReference>
<comment type="catalytic activity">
    <reaction evidence="5">
        <text>a 2'-deoxyadenosine in DNA + S-adenosyl-L-methionine = an N(6)-methyl-2'-deoxyadenosine in DNA + S-adenosyl-L-homocysteine + H(+)</text>
        <dbReference type="Rhea" id="RHEA:15197"/>
        <dbReference type="Rhea" id="RHEA-COMP:12418"/>
        <dbReference type="Rhea" id="RHEA-COMP:12419"/>
        <dbReference type="ChEBI" id="CHEBI:15378"/>
        <dbReference type="ChEBI" id="CHEBI:57856"/>
        <dbReference type="ChEBI" id="CHEBI:59789"/>
        <dbReference type="ChEBI" id="CHEBI:90615"/>
        <dbReference type="ChEBI" id="CHEBI:90616"/>
        <dbReference type="EC" id="2.1.1.72"/>
    </reaction>
</comment>
<dbReference type="EMBL" id="SAYA01000001">
    <property type="protein sequence ID" value="TXJ28534.1"/>
    <property type="molecule type" value="Genomic_DNA"/>
</dbReference>
<dbReference type="Pfam" id="PF07669">
    <property type="entry name" value="Eco57I"/>
    <property type="match status" value="1"/>
</dbReference>
<organism evidence="8 9">
    <name type="scientific">Brachyspira aalborgi</name>
    <dbReference type="NCBI Taxonomy" id="29522"/>
    <lineage>
        <taxon>Bacteria</taxon>
        <taxon>Pseudomonadati</taxon>
        <taxon>Spirochaetota</taxon>
        <taxon>Spirochaetia</taxon>
        <taxon>Brachyspirales</taxon>
        <taxon>Brachyspiraceae</taxon>
        <taxon>Brachyspira</taxon>
    </lineage>
</organism>
<evidence type="ECO:0000256" key="1">
    <source>
        <dbReference type="ARBA" id="ARBA00011900"/>
    </source>
</evidence>
<evidence type="ECO:0000256" key="2">
    <source>
        <dbReference type="ARBA" id="ARBA00022603"/>
    </source>
</evidence>
<feature type="domain" description="Type II methyltransferase M.TaqI-like" evidence="7">
    <location>
        <begin position="456"/>
        <end position="626"/>
    </location>
</feature>
<dbReference type="InterPro" id="IPR007409">
    <property type="entry name" value="Restrct_endonuc_type1_HsdR_N"/>
</dbReference>
<keyword evidence="4" id="KW-0949">S-adenosyl-L-methionine</keyword>
<dbReference type="GO" id="GO:0003677">
    <property type="term" value="F:DNA binding"/>
    <property type="evidence" value="ECO:0007669"/>
    <property type="project" value="UniProtKB-KW"/>
</dbReference>
<proteinExistence type="predicted"/>
<dbReference type="PANTHER" id="PTHR33841:SF1">
    <property type="entry name" value="DNA METHYLTRANSFERASE A"/>
    <property type="match status" value="1"/>
</dbReference>
<evidence type="ECO:0000256" key="4">
    <source>
        <dbReference type="ARBA" id="ARBA00022691"/>
    </source>
</evidence>
<keyword evidence="3" id="KW-0808">Transferase</keyword>
<dbReference type="InterPro" id="IPR029063">
    <property type="entry name" value="SAM-dependent_MTases_sf"/>
</dbReference>
<feature type="domain" description="Restriction endonuclease type I HsdR N-terminal" evidence="6">
    <location>
        <begin position="68"/>
        <end position="145"/>
    </location>
</feature>
<accession>A0AB38Q2X9</accession>
<dbReference type="GO" id="GO:0009035">
    <property type="term" value="F:type I site-specific deoxyribonuclease activity"/>
    <property type="evidence" value="ECO:0007669"/>
    <property type="project" value="UniProtKB-EC"/>
</dbReference>
<dbReference type="PANTHER" id="PTHR33841">
    <property type="entry name" value="DNA METHYLTRANSFERASE YEEA-RELATED"/>
    <property type="match status" value="1"/>
</dbReference>
<dbReference type="EC" id="2.1.1.72" evidence="1"/>
<evidence type="ECO:0000313" key="8">
    <source>
        <dbReference type="EMBL" id="TXJ28534.1"/>
    </source>
</evidence>
<gene>
    <name evidence="8" type="ORF">EPJ73_00850</name>
</gene>
<dbReference type="InterPro" id="IPR002052">
    <property type="entry name" value="DNA_methylase_N6_adenine_CS"/>
</dbReference>
<dbReference type="Gene3D" id="3.40.50.150">
    <property type="entry name" value="Vaccinia Virus protein VP39"/>
    <property type="match status" value="1"/>
</dbReference>
<dbReference type="GO" id="GO:0009007">
    <property type="term" value="F:site-specific DNA-methyltransferase (adenine-specific) activity"/>
    <property type="evidence" value="ECO:0007669"/>
    <property type="project" value="UniProtKB-EC"/>
</dbReference>
<dbReference type="PRINTS" id="PR00507">
    <property type="entry name" value="N12N6MTFRASE"/>
</dbReference>
<dbReference type="GO" id="GO:0005524">
    <property type="term" value="F:ATP binding"/>
    <property type="evidence" value="ECO:0007669"/>
    <property type="project" value="UniProtKB-KW"/>
</dbReference>
<name>A0AB38Q2X9_9SPIR</name>
<protein>
    <recommendedName>
        <fullName evidence="1">site-specific DNA-methyltransferase (adenine-specific)</fullName>
        <ecNumber evidence="1">2.1.1.72</ecNumber>
    </recommendedName>
</protein>
<evidence type="ECO:0000256" key="5">
    <source>
        <dbReference type="ARBA" id="ARBA00047942"/>
    </source>
</evidence>
<reference evidence="8 9" key="1">
    <citation type="journal article" date="1992" name="Lakartidningen">
        <title>[Penicillin V and not amoxicillin is the first choice preparation in acute otitis].</title>
        <authorList>
            <person name="Kamme C."/>
            <person name="Lundgren K."/>
            <person name="Prellner K."/>
        </authorList>
    </citation>
    <scope>NUCLEOTIDE SEQUENCE [LARGE SCALE GENOMIC DNA]</scope>
    <source>
        <strain evidence="8 9">PC4597II</strain>
    </source>
</reference>
<evidence type="ECO:0000313" key="9">
    <source>
        <dbReference type="Proteomes" id="UP000324336"/>
    </source>
</evidence>
<dbReference type="SUPFAM" id="SSF53335">
    <property type="entry name" value="S-adenosyl-L-methionine-dependent methyltransferases"/>
    <property type="match status" value="1"/>
</dbReference>
<evidence type="ECO:0000259" key="7">
    <source>
        <dbReference type="Pfam" id="PF07669"/>
    </source>
</evidence>
<dbReference type="GO" id="GO:0009307">
    <property type="term" value="P:DNA restriction-modification system"/>
    <property type="evidence" value="ECO:0007669"/>
    <property type="project" value="UniProtKB-KW"/>
</dbReference>
<evidence type="ECO:0000256" key="3">
    <source>
        <dbReference type="ARBA" id="ARBA00022679"/>
    </source>
</evidence>
<dbReference type="GO" id="GO:0032259">
    <property type="term" value="P:methylation"/>
    <property type="evidence" value="ECO:0007669"/>
    <property type="project" value="UniProtKB-KW"/>
</dbReference>